<dbReference type="PRINTS" id="PR01400">
    <property type="entry name" value="TACYTOLYSIN"/>
</dbReference>
<comment type="caution">
    <text evidence="2">The sequence shown here is derived from an EMBL/GenBank/DDBJ whole genome shotgun (WGS) entry which is preliminary data.</text>
</comment>
<dbReference type="Gene3D" id="3.40.30.40">
    <property type="entry name" value="Perfringolysin"/>
    <property type="match status" value="1"/>
</dbReference>
<dbReference type="InterPro" id="IPR001869">
    <property type="entry name" value="Thiol_cytolysin"/>
</dbReference>
<dbReference type="RefSeq" id="WP_209656310.1">
    <property type="nucleotide sequence ID" value="NZ_JAGJCB010000020.1"/>
</dbReference>
<dbReference type="SUPFAM" id="SSF56978">
    <property type="entry name" value="Perfringolysin"/>
    <property type="match status" value="1"/>
</dbReference>
<feature type="region of interest" description="Disordered" evidence="1">
    <location>
        <begin position="62"/>
        <end position="84"/>
    </location>
</feature>
<evidence type="ECO:0000256" key="1">
    <source>
        <dbReference type="SAM" id="MobiDB-lite"/>
    </source>
</evidence>
<keyword evidence="3" id="KW-1185">Reference proteome</keyword>
<sequence length="513" mass="56364">MKTQLLTIRNIMNSFMFAIFLIFLSGCSKEELVDSGQRENPDAQNISDLIKNLSYNANTLLNVKETGGGPNKRTKTSDKNTSTSPNLGYYETCNTKKYSLETNFDDVAILRPTNGIIWPGALVVGNQGMLDGMPDPITLGRAPVKLRIDLPGIGEKGNIVVENPTNSVVQSSIDDALEWWNANKYQEGYINASNSSYQSTKSYSSKQVSLDVGLNLEWATGAVASQMEYQSSTTKRAATMVYKQVFYTVTMDTPSTPASVFGADVSLAKVENAINDKNPPAYINSVSYGRIIMFKLETTDTNTSVDLDAVLEYAGGVNGTGTVNATYDAVLKKSSITVVTIGGNAEVASEAVSATGPGSLRSIITGKNAVYSRDNPGVPIAYTIRYLKDNTFAKMGYTTDYEVVDCSIQEYQHKNVYLDNSLLVDSRFRFAYKKKGTQTLGYTDWKKVSTNASKEGIKPPSGAHGVTVQFQAWDFTWKSLGEYYLNYVSSEKNYETYCSKWVVVCTQYSVRAK</sequence>
<dbReference type="Proteomes" id="UP000670776">
    <property type="component" value="Unassembled WGS sequence"/>
</dbReference>
<evidence type="ECO:0000313" key="2">
    <source>
        <dbReference type="EMBL" id="MBP0905355.1"/>
    </source>
</evidence>
<name>A0ABS4BXN4_9FLAO</name>
<dbReference type="PROSITE" id="PS51257">
    <property type="entry name" value="PROKAR_LIPOPROTEIN"/>
    <property type="match status" value="1"/>
</dbReference>
<dbReference type="InterPro" id="IPR036363">
    <property type="entry name" value="Thiol_cytolysin_ab_sf"/>
</dbReference>
<dbReference type="Pfam" id="PF01289">
    <property type="entry name" value="Thiol_cytolysin"/>
    <property type="match status" value="1"/>
</dbReference>
<organism evidence="2 3">
    <name type="scientific">Mariniflexile gromovii</name>
    <dbReference type="NCBI Taxonomy" id="362523"/>
    <lineage>
        <taxon>Bacteria</taxon>
        <taxon>Pseudomonadati</taxon>
        <taxon>Bacteroidota</taxon>
        <taxon>Flavobacteriia</taxon>
        <taxon>Flavobacteriales</taxon>
        <taxon>Flavobacteriaceae</taxon>
        <taxon>Mariniflexile</taxon>
    </lineage>
</organism>
<accession>A0ABS4BXN4</accession>
<evidence type="ECO:0000313" key="3">
    <source>
        <dbReference type="Proteomes" id="UP000670776"/>
    </source>
</evidence>
<protein>
    <submittedName>
        <fullName evidence="2">Thiol-activated cytolysin family protein</fullName>
    </submittedName>
</protein>
<reference evidence="2 3" key="1">
    <citation type="submission" date="2021-04" db="EMBL/GenBank/DDBJ databases">
        <title>Mariniflexile gromovii gen. nov., sp. nov., a gliding bacterium isolated from the sea urchin Strongylocentrotus intermedius.</title>
        <authorList>
            <person name="Ko S."/>
            <person name="Le V."/>
            <person name="Ahn C.-Y."/>
            <person name="Oh H.-M."/>
        </authorList>
    </citation>
    <scope>NUCLEOTIDE SEQUENCE [LARGE SCALE GENOMIC DNA]</scope>
    <source>
        <strain evidence="2 3">KCTC 12570</strain>
    </source>
</reference>
<dbReference type="InterPro" id="IPR036359">
    <property type="entry name" value="Thiol_cytolysin_sf"/>
</dbReference>
<dbReference type="Gene3D" id="3.90.840.10">
    <property type="entry name" value="Thiol-activated cytolysin superfamily/Thiol-activated cytolysin, alpha-beta domain"/>
    <property type="match status" value="1"/>
</dbReference>
<proteinExistence type="predicted"/>
<gene>
    <name evidence="2" type="ORF">J8H85_16095</name>
</gene>
<dbReference type="EMBL" id="JAGJCB010000020">
    <property type="protein sequence ID" value="MBP0905355.1"/>
    <property type="molecule type" value="Genomic_DNA"/>
</dbReference>
<dbReference type="Gene3D" id="3.30.1040.20">
    <property type="match status" value="1"/>
</dbReference>